<keyword evidence="4" id="KW-0472">Membrane</keyword>
<evidence type="ECO:0000313" key="6">
    <source>
        <dbReference type="EMBL" id="RRT56376.1"/>
    </source>
</evidence>
<dbReference type="Proteomes" id="UP000287651">
    <property type="component" value="Unassembled WGS sequence"/>
</dbReference>
<reference evidence="6 7" key="1">
    <citation type="journal article" date="2014" name="Agronomy (Basel)">
        <title>A Draft Genome Sequence for Ensete ventricosum, the Drought-Tolerant Tree Against Hunger.</title>
        <authorList>
            <person name="Harrison J."/>
            <person name="Moore K.A."/>
            <person name="Paszkiewicz K."/>
            <person name="Jones T."/>
            <person name="Grant M."/>
            <person name="Ambacheew D."/>
            <person name="Muzemil S."/>
            <person name="Studholme D.J."/>
        </authorList>
    </citation>
    <scope>NUCLEOTIDE SEQUENCE [LARGE SCALE GENOMIC DNA]</scope>
</reference>
<evidence type="ECO:0000313" key="7">
    <source>
        <dbReference type="Proteomes" id="UP000287651"/>
    </source>
</evidence>
<feature type="domain" description="Receptor ligand binding region" evidence="5">
    <location>
        <begin position="2"/>
        <end position="183"/>
    </location>
</feature>
<evidence type="ECO:0000256" key="4">
    <source>
        <dbReference type="ARBA" id="ARBA00023136"/>
    </source>
</evidence>
<organism evidence="6 7">
    <name type="scientific">Ensete ventricosum</name>
    <name type="common">Abyssinian banana</name>
    <name type="synonym">Musa ensete</name>
    <dbReference type="NCBI Taxonomy" id="4639"/>
    <lineage>
        <taxon>Eukaryota</taxon>
        <taxon>Viridiplantae</taxon>
        <taxon>Streptophyta</taxon>
        <taxon>Embryophyta</taxon>
        <taxon>Tracheophyta</taxon>
        <taxon>Spermatophyta</taxon>
        <taxon>Magnoliopsida</taxon>
        <taxon>Liliopsida</taxon>
        <taxon>Zingiberales</taxon>
        <taxon>Musaceae</taxon>
        <taxon>Ensete</taxon>
    </lineage>
</organism>
<evidence type="ECO:0000256" key="3">
    <source>
        <dbReference type="ARBA" id="ARBA00022989"/>
    </source>
</evidence>
<gene>
    <name evidence="6" type="ORF">B296_00029295</name>
</gene>
<dbReference type="InterPro" id="IPR001828">
    <property type="entry name" value="ANF_lig-bd_rcpt"/>
</dbReference>
<evidence type="ECO:0000256" key="2">
    <source>
        <dbReference type="ARBA" id="ARBA00022692"/>
    </source>
</evidence>
<keyword evidence="3" id="KW-1133">Transmembrane helix</keyword>
<accession>A0A426YXB4</accession>
<dbReference type="InterPro" id="IPR015683">
    <property type="entry name" value="Ionotropic_Glu_rcpt"/>
</dbReference>
<dbReference type="PANTHER" id="PTHR34836">
    <property type="entry name" value="OS06G0188250 PROTEIN"/>
    <property type="match status" value="1"/>
</dbReference>
<sequence>MESRIYVVHVNPDSGLKVFTIAKSRGTMATGYVWITSDWLASVLDSFDSPNPDTMDLIQGVIALRQHVPDSDVKQSFISRWSDMRRRGTTTTSSLNPYALYAYDSVWLVAHANVQFLKGGQTFNFSDDPKLQDANGSSLPLTAINYFNTGDKLLHELLLTKFTSLTGQVQFNSDGNLIHPAYDRYP</sequence>
<dbReference type="PANTHER" id="PTHR34836:SF7">
    <property type="entry name" value="RECEPTOR LIGAND BINDING REGION DOMAIN-CONTAINING PROTEIN"/>
    <property type="match status" value="1"/>
</dbReference>
<evidence type="ECO:0000259" key="5">
    <source>
        <dbReference type="Pfam" id="PF01094"/>
    </source>
</evidence>
<dbReference type="GO" id="GO:0016020">
    <property type="term" value="C:membrane"/>
    <property type="evidence" value="ECO:0007669"/>
    <property type="project" value="UniProtKB-SubCell"/>
</dbReference>
<dbReference type="AlphaFoldDB" id="A0A426YXB4"/>
<dbReference type="SUPFAM" id="SSF53822">
    <property type="entry name" value="Periplasmic binding protein-like I"/>
    <property type="match status" value="1"/>
</dbReference>
<name>A0A426YXB4_ENSVE</name>
<comment type="subcellular location">
    <subcellularLocation>
        <location evidence="1">Membrane</location>
    </subcellularLocation>
</comment>
<dbReference type="Gene3D" id="3.40.50.2300">
    <property type="match status" value="2"/>
</dbReference>
<evidence type="ECO:0000256" key="1">
    <source>
        <dbReference type="ARBA" id="ARBA00004370"/>
    </source>
</evidence>
<proteinExistence type="predicted"/>
<dbReference type="InterPro" id="IPR028082">
    <property type="entry name" value="Peripla_BP_I"/>
</dbReference>
<comment type="caution">
    <text evidence="6">The sequence shown here is derived from an EMBL/GenBank/DDBJ whole genome shotgun (WGS) entry which is preliminary data.</text>
</comment>
<protein>
    <recommendedName>
        <fullName evidence="5">Receptor ligand binding region domain-containing protein</fullName>
    </recommendedName>
</protein>
<dbReference type="Pfam" id="PF01094">
    <property type="entry name" value="ANF_receptor"/>
    <property type="match status" value="1"/>
</dbReference>
<dbReference type="EMBL" id="AMZH03009664">
    <property type="protein sequence ID" value="RRT56376.1"/>
    <property type="molecule type" value="Genomic_DNA"/>
</dbReference>
<keyword evidence="2" id="KW-0812">Transmembrane</keyword>